<keyword evidence="1" id="KW-0175">Coiled coil</keyword>
<reference evidence="2 3" key="1">
    <citation type="submission" date="2019-06" db="EMBL/GenBank/DDBJ databases">
        <title>Whole genome shotgun sequence of Microbacterium liquefaciens NBRC 15037.</title>
        <authorList>
            <person name="Hosoyama A."/>
            <person name="Uohara A."/>
            <person name="Ohji S."/>
            <person name="Ichikawa N."/>
        </authorList>
    </citation>
    <scope>NUCLEOTIDE SEQUENCE [LARGE SCALE GENOMIC DNA]</scope>
    <source>
        <strain evidence="2 3">NBRC 15037</strain>
    </source>
</reference>
<protein>
    <submittedName>
        <fullName evidence="2">Transposase</fullName>
    </submittedName>
</protein>
<dbReference type="AlphaFoldDB" id="A0A4Y4B876"/>
<dbReference type="GO" id="GO:0003677">
    <property type="term" value="F:DNA binding"/>
    <property type="evidence" value="ECO:0007669"/>
    <property type="project" value="InterPro"/>
</dbReference>
<comment type="caution">
    <text evidence="2">The sequence shown here is derived from an EMBL/GenBank/DDBJ whole genome shotgun (WGS) entry which is preliminary data.</text>
</comment>
<dbReference type="GO" id="GO:0004803">
    <property type="term" value="F:transposase activity"/>
    <property type="evidence" value="ECO:0007669"/>
    <property type="project" value="InterPro"/>
</dbReference>
<evidence type="ECO:0000313" key="2">
    <source>
        <dbReference type="EMBL" id="GEC76771.1"/>
    </source>
</evidence>
<dbReference type="Proteomes" id="UP000317410">
    <property type="component" value="Unassembled WGS sequence"/>
</dbReference>
<feature type="coiled-coil region" evidence="1">
    <location>
        <begin position="59"/>
        <end position="86"/>
    </location>
</feature>
<dbReference type="Gene3D" id="1.10.10.60">
    <property type="entry name" value="Homeodomain-like"/>
    <property type="match status" value="1"/>
</dbReference>
<gene>
    <name evidence="2" type="ORF">MLI01_29160</name>
</gene>
<dbReference type="Pfam" id="PF01527">
    <property type="entry name" value="HTH_Tnp_1"/>
    <property type="match status" value="1"/>
</dbReference>
<sequence>MVNVPKALPKEFRNDVIAVARRGDAPISRIAKDFGVSESCLQRWLKIADVEDGIKSGVTQADATELREARKRIRLLEQENEILRRAAAYLSQASLPK</sequence>
<name>A0A4Y4B876_MICMQ</name>
<proteinExistence type="predicted"/>
<dbReference type="SUPFAM" id="SSF46689">
    <property type="entry name" value="Homeodomain-like"/>
    <property type="match status" value="1"/>
</dbReference>
<dbReference type="InterPro" id="IPR002514">
    <property type="entry name" value="Transposase_8"/>
</dbReference>
<organism evidence="2 3">
    <name type="scientific">Microbacterium maritypicum</name>
    <name type="common">Microbacterium liquefaciens</name>
    <dbReference type="NCBI Taxonomy" id="33918"/>
    <lineage>
        <taxon>Bacteria</taxon>
        <taxon>Bacillati</taxon>
        <taxon>Actinomycetota</taxon>
        <taxon>Actinomycetes</taxon>
        <taxon>Micrococcales</taxon>
        <taxon>Microbacteriaceae</taxon>
        <taxon>Microbacterium</taxon>
    </lineage>
</organism>
<dbReference type="EMBL" id="BJNQ01000026">
    <property type="protein sequence ID" value="GEC76771.1"/>
    <property type="molecule type" value="Genomic_DNA"/>
</dbReference>
<accession>A0A4Y4B876</accession>
<dbReference type="InterPro" id="IPR009057">
    <property type="entry name" value="Homeodomain-like_sf"/>
</dbReference>
<dbReference type="GO" id="GO:0006313">
    <property type="term" value="P:DNA transposition"/>
    <property type="evidence" value="ECO:0007669"/>
    <property type="project" value="InterPro"/>
</dbReference>
<evidence type="ECO:0000313" key="3">
    <source>
        <dbReference type="Proteomes" id="UP000317410"/>
    </source>
</evidence>
<evidence type="ECO:0000256" key="1">
    <source>
        <dbReference type="SAM" id="Coils"/>
    </source>
</evidence>